<dbReference type="EMBL" id="BAABHB010000013">
    <property type="protein sequence ID" value="GAA4415795.1"/>
    <property type="molecule type" value="Genomic_DNA"/>
</dbReference>
<keyword evidence="2" id="KW-1185">Reference proteome</keyword>
<protein>
    <submittedName>
        <fullName evidence="1">Uncharacterized protein</fullName>
    </submittedName>
</protein>
<dbReference type="Proteomes" id="UP001500936">
    <property type="component" value="Unassembled WGS sequence"/>
</dbReference>
<evidence type="ECO:0000313" key="2">
    <source>
        <dbReference type="Proteomes" id="UP001500936"/>
    </source>
</evidence>
<accession>A0ABP8KU63</accession>
<sequence>MQELAIYEVFPAMQPHENLYAGSFDSNNYPYKPAPPVRCNYYWAGGGLYRTGGAGTGHLVQ</sequence>
<comment type="caution">
    <text evidence="1">The sequence shown here is derived from an EMBL/GenBank/DDBJ whole genome shotgun (WGS) entry which is preliminary data.</text>
</comment>
<gene>
    <name evidence="1" type="ORF">GCM10023187_46610</name>
</gene>
<evidence type="ECO:0000313" key="1">
    <source>
        <dbReference type="EMBL" id="GAA4415795.1"/>
    </source>
</evidence>
<organism evidence="1 2">
    <name type="scientific">Nibrella viscosa</name>
    <dbReference type="NCBI Taxonomy" id="1084524"/>
    <lineage>
        <taxon>Bacteria</taxon>
        <taxon>Pseudomonadati</taxon>
        <taxon>Bacteroidota</taxon>
        <taxon>Cytophagia</taxon>
        <taxon>Cytophagales</taxon>
        <taxon>Spirosomataceae</taxon>
        <taxon>Nibrella</taxon>
    </lineage>
</organism>
<name>A0ABP8KU63_9BACT</name>
<proteinExistence type="predicted"/>
<reference evidence="2" key="1">
    <citation type="journal article" date="2019" name="Int. J. Syst. Evol. Microbiol.">
        <title>The Global Catalogue of Microorganisms (GCM) 10K type strain sequencing project: providing services to taxonomists for standard genome sequencing and annotation.</title>
        <authorList>
            <consortium name="The Broad Institute Genomics Platform"/>
            <consortium name="The Broad Institute Genome Sequencing Center for Infectious Disease"/>
            <person name="Wu L."/>
            <person name="Ma J."/>
        </authorList>
    </citation>
    <scope>NUCLEOTIDE SEQUENCE [LARGE SCALE GENOMIC DNA]</scope>
    <source>
        <strain evidence="2">JCM 17925</strain>
    </source>
</reference>